<reference evidence="5" key="1">
    <citation type="submission" date="2013-05" db="EMBL/GenBank/DDBJ databases">
        <authorList>
            <person name="Harkins D.M."/>
            <person name="Durkin A.S."/>
            <person name="Brinkac L.M."/>
            <person name="Haft D.H."/>
            <person name="Selengut J.D."/>
            <person name="Sanka R."/>
            <person name="DePew J."/>
            <person name="Purushe J."/>
            <person name="Hartskeerl R.A."/>
            <person name="Ahmed A."/>
            <person name="van der Linden H."/>
            <person name="Goris M.G.A."/>
            <person name="Vinetz J.M."/>
            <person name="Sutton G.G."/>
            <person name="Nierman W.C."/>
            <person name="Fouts D.E."/>
        </authorList>
    </citation>
    <scope>NUCLEOTIDE SEQUENCE [LARGE SCALE GENOMIC DNA]</scope>
    <source>
        <strain evidence="5">L 60</strain>
    </source>
</reference>
<dbReference type="AlphaFoldDB" id="V6HUK1"/>
<comment type="similarity">
    <text evidence="3">Belongs to the N(4)/N(6)-methyltransferase family.</text>
</comment>
<dbReference type="EMBL" id="AHMT02000050">
    <property type="protein sequence ID" value="EQA61405.1"/>
    <property type="molecule type" value="Genomic_DNA"/>
</dbReference>
<feature type="domain" description="DNA methylase N-4/N-6" evidence="4">
    <location>
        <begin position="28"/>
        <end position="245"/>
    </location>
</feature>
<keyword evidence="6" id="KW-1185">Reference proteome</keyword>
<evidence type="ECO:0000256" key="3">
    <source>
        <dbReference type="RuleBase" id="RU362026"/>
    </source>
</evidence>
<dbReference type="GO" id="GO:0003677">
    <property type="term" value="F:DNA binding"/>
    <property type="evidence" value="ECO:0007669"/>
    <property type="project" value="InterPro"/>
</dbReference>
<evidence type="ECO:0000256" key="1">
    <source>
        <dbReference type="ARBA" id="ARBA00022603"/>
    </source>
</evidence>
<protein>
    <recommendedName>
        <fullName evidence="3">Methyltransferase</fullName>
        <ecNumber evidence="3">2.1.1.-</ecNumber>
    </recommendedName>
</protein>
<name>V6HUK1_9LEPT</name>
<dbReference type="PRINTS" id="PR00508">
    <property type="entry name" value="S21N4MTFRASE"/>
</dbReference>
<dbReference type="Gene3D" id="3.40.50.150">
    <property type="entry name" value="Vaccinia Virus protein VP39"/>
    <property type="match status" value="1"/>
</dbReference>
<dbReference type="InterPro" id="IPR001091">
    <property type="entry name" value="RM_Methyltransferase"/>
</dbReference>
<gene>
    <name evidence="5" type="ORF">LEP1GSC062_4319</name>
</gene>
<comment type="caution">
    <text evidence="5">The sequence shown here is derived from an EMBL/GenBank/DDBJ whole genome shotgun (WGS) entry which is preliminary data.</text>
</comment>
<accession>V6HUK1</accession>
<dbReference type="Proteomes" id="UP000018747">
    <property type="component" value="Unassembled WGS sequence"/>
</dbReference>
<sequence>MTKGQKQNVKLYHGDCFKIFPKILNKSVQLILTDLPYGITNCEWDKVLDLSSLWKEYERVLKENGAVVLTANHPFTTKLINSNPKWFRYELIWYKTKASGFLLAKKMPIKSHENILVFYKRSPIFNPQKYTIDPKFQKKGKSNMKQYSNVFNLSGPKHVEYQYLDIGERFADSVLCFPSEMAKGMHPTQKPLRLMRFLIKSFSNPGDLVLDNCMGSGTTGVACIETERGFIGVEKEKKFYELAKKRIQKAKEIKRGELP</sequence>
<proteinExistence type="inferred from homology"/>
<evidence type="ECO:0000259" key="4">
    <source>
        <dbReference type="Pfam" id="PF01555"/>
    </source>
</evidence>
<dbReference type="GO" id="GO:0032259">
    <property type="term" value="P:methylation"/>
    <property type="evidence" value="ECO:0007669"/>
    <property type="project" value="UniProtKB-KW"/>
</dbReference>
<evidence type="ECO:0000313" key="6">
    <source>
        <dbReference type="Proteomes" id="UP000018747"/>
    </source>
</evidence>
<dbReference type="OrthoDB" id="9773571at2"/>
<keyword evidence="1 5" id="KW-0489">Methyltransferase</keyword>
<dbReference type="InterPro" id="IPR029063">
    <property type="entry name" value="SAM-dependent_MTases_sf"/>
</dbReference>
<organism evidence="5 6">
    <name type="scientific">Leptospira alexanderi serovar Manhao 3 str. L 60</name>
    <dbReference type="NCBI Taxonomy" id="1049759"/>
    <lineage>
        <taxon>Bacteria</taxon>
        <taxon>Pseudomonadati</taxon>
        <taxon>Spirochaetota</taxon>
        <taxon>Spirochaetia</taxon>
        <taxon>Leptospirales</taxon>
        <taxon>Leptospiraceae</taxon>
        <taxon>Leptospira</taxon>
    </lineage>
</organism>
<keyword evidence="2" id="KW-0808">Transferase</keyword>
<dbReference type="Pfam" id="PF01555">
    <property type="entry name" value="N6_N4_Mtase"/>
    <property type="match status" value="1"/>
</dbReference>
<dbReference type="InterPro" id="IPR002941">
    <property type="entry name" value="DNA_methylase_N4/N6"/>
</dbReference>
<dbReference type="SUPFAM" id="SSF53335">
    <property type="entry name" value="S-adenosyl-L-methionine-dependent methyltransferases"/>
    <property type="match status" value="1"/>
</dbReference>
<evidence type="ECO:0000313" key="5">
    <source>
        <dbReference type="EMBL" id="EQA61405.1"/>
    </source>
</evidence>
<dbReference type="EC" id="2.1.1.-" evidence="3"/>
<dbReference type="GO" id="GO:0008170">
    <property type="term" value="F:N-methyltransferase activity"/>
    <property type="evidence" value="ECO:0007669"/>
    <property type="project" value="InterPro"/>
</dbReference>
<evidence type="ECO:0000256" key="2">
    <source>
        <dbReference type="ARBA" id="ARBA00022679"/>
    </source>
</evidence>
<dbReference type="RefSeq" id="WP_020984757.1">
    <property type="nucleotide sequence ID" value="NZ_AHMT02000050.1"/>
</dbReference>